<accession>A0ABD3GHK9</accession>
<dbReference type="PANTHER" id="PTHR31672">
    <property type="entry name" value="BNACNNG10540D PROTEIN"/>
    <property type="match status" value="1"/>
</dbReference>
<dbReference type="SMART" id="SM00256">
    <property type="entry name" value="FBOX"/>
    <property type="match status" value="1"/>
</dbReference>
<dbReference type="Proteomes" id="UP001633002">
    <property type="component" value="Unassembled WGS sequence"/>
</dbReference>
<dbReference type="InterPro" id="IPR006527">
    <property type="entry name" value="F-box-assoc_dom_typ1"/>
</dbReference>
<evidence type="ECO:0000313" key="2">
    <source>
        <dbReference type="EMBL" id="KAL3676669.1"/>
    </source>
</evidence>
<keyword evidence="3" id="KW-1185">Reference proteome</keyword>
<evidence type="ECO:0000259" key="1">
    <source>
        <dbReference type="PROSITE" id="PS50181"/>
    </source>
</evidence>
<evidence type="ECO:0000313" key="3">
    <source>
        <dbReference type="Proteomes" id="UP001633002"/>
    </source>
</evidence>
<protein>
    <recommendedName>
        <fullName evidence="1">F-box domain-containing protein</fullName>
    </recommendedName>
</protein>
<dbReference type="PANTHER" id="PTHR31672:SF2">
    <property type="entry name" value="F-BOX DOMAIN-CONTAINING PROTEIN"/>
    <property type="match status" value="1"/>
</dbReference>
<reference evidence="2 3" key="1">
    <citation type="submission" date="2024-09" db="EMBL/GenBank/DDBJ databases">
        <title>Chromosome-scale assembly of Riccia sorocarpa.</title>
        <authorList>
            <person name="Paukszto L."/>
        </authorList>
    </citation>
    <scope>NUCLEOTIDE SEQUENCE [LARGE SCALE GENOMIC DNA]</scope>
    <source>
        <strain evidence="2">LP-2024</strain>
        <tissue evidence="2">Aerial parts of the thallus</tissue>
    </source>
</reference>
<comment type="caution">
    <text evidence="2">The sequence shown here is derived from an EMBL/GenBank/DDBJ whole genome shotgun (WGS) entry which is preliminary data.</text>
</comment>
<feature type="domain" description="F-box" evidence="1">
    <location>
        <begin position="81"/>
        <end position="127"/>
    </location>
</feature>
<dbReference type="PROSITE" id="PS50181">
    <property type="entry name" value="FBOX"/>
    <property type="match status" value="1"/>
</dbReference>
<organism evidence="2 3">
    <name type="scientific">Riccia sorocarpa</name>
    <dbReference type="NCBI Taxonomy" id="122646"/>
    <lineage>
        <taxon>Eukaryota</taxon>
        <taxon>Viridiplantae</taxon>
        <taxon>Streptophyta</taxon>
        <taxon>Embryophyta</taxon>
        <taxon>Marchantiophyta</taxon>
        <taxon>Marchantiopsida</taxon>
        <taxon>Marchantiidae</taxon>
        <taxon>Marchantiales</taxon>
        <taxon>Ricciaceae</taxon>
        <taxon>Riccia</taxon>
    </lineage>
</organism>
<name>A0ABD3GHK9_9MARC</name>
<dbReference type="Gene3D" id="1.20.1280.50">
    <property type="match status" value="1"/>
</dbReference>
<dbReference type="AlphaFoldDB" id="A0ABD3GHK9"/>
<dbReference type="InterPro" id="IPR001810">
    <property type="entry name" value="F-box_dom"/>
</dbReference>
<proteinExistence type="predicted"/>
<sequence>MSCIGDANIDQLLNSAIGSGPKPYHTLRAIAMSMPGQTMLICSYIYDKFAGRTERIKSVDNTAEDSRISVIGEMERSRLRSNLWKDLPSDVLDKILAKLPLSAVMNFSRVCKRWECYFKSASFARRCRSVQPVLFYHYPGGYDHFSEENIYPYLAIPSTKSNAWEKHTLDFASEEIYLVAADHGLICFKTAETRGNLFVYNPVTREFKKLRVPGRSRALPKMLVGLAVDQETGNYKLVVGFVESNAAGDEEPRGTHIYDSSYSMWTSSFECPNFPAAVTDGMDEEEDGPSQRRFRPGVSVRSGGKFYWLVHEDNDNMGYITTYDFRFLLKYDIETRSWTIDQPYDIPYEIADVDTFPDCLPLDLPYAHFLNLPKCHPLDWRTLPPLWNFHLSVYEETVFMTLFDSLICTNPYSGQISALIPEVEVIQGKLVGEFLDCADLPADDEYLPTKAVAQNDTWFIVFEYHGVCRDREDPRPLRVFAYSPNRNVSRWLPELHLHSCCSEILSFRPPHLLPELYTFTATLRAFV</sequence>
<dbReference type="EMBL" id="JBJQOH010000008">
    <property type="protein sequence ID" value="KAL3676669.1"/>
    <property type="molecule type" value="Genomic_DNA"/>
</dbReference>
<dbReference type="InterPro" id="IPR036047">
    <property type="entry name" value="F-box-like_dom_sf"/>
</dbReference>
<dbReference type="Pfam" id="PF00646">
    <property type="entry name" value="F-box"/>
    <property type="match status" value="1"/>
</dbReference>
<gene>
    <name evidence="2" type="ORF">R1sor_026617</name>
</gene>
<dbReference type="InterPro" id="IPR050796">
    <property type="entry name" value="SCF_F-box_component"/>
</dbReference>
<dbReference type="SUPFAM" id="SSF81383">
    <property type="entry name" value="F-box domain"/>
    <property type="match status" value="1"/>
</dbReference>
<dbReference type="Pfam" id="PF07734">
    <property type="entry name" value="FBA_1"/>
    <property type="match status" value="1"/>
</dbReference>